<dbReference type="RefSeq" id="WP_368086084.1">
    <property type="nucleotide sequence ID" value="NZ_FNFC01000008.1"/>
</dbReference>
<feature type="compositionally biased region" description="Polar residues" evidence="1">
    <location>
        <begin position="8"/>
        <end position="25"/>
    </location>
</feature>
<reference evidence="3 4" key="1">
    <citation type="submission" date="2016-10" db="EMBL/GenBank/DDBJ databases">
        <authorList>
            <person name="de Groot N.N."/>
        </authorList>
    </citation>
    <scope>NUCLEOTIDE SEQUENCE [LARGE SCALE GENOMIC DNA]</scope>
    <source>
        <strain evidence="3 4">IBRC-M10015</strain>
    </source>
</reference>
<keyword evidence="4" id="KW-1185">Reference proteome</keyword>
<evidence type="ECO:0000256" key="1">
    <source>
        <dbReference type="SAM" id="MobiDB-lite"/>
    </source>
</evidence>
<dbReference type="CDD" id="cd00090">
    <property type="entry name" value="HTH_ARSR"/>
    <property type="match status" value="1"/>
</dbReference>
<dbReference type="InterPro" id="IPR057527">
    <property type="entry name" value="HVO_A0261-like_N"/>
</dbReference>
<name>A0A1G8W2A6_9EURY</name>
<accession>A0A1G8W2A6</accession>
<dbReference type="STRING" id="890420.SAMN05216226_1087"/>
<dbReference type="InterPro" id="IPR036390">
    <property type="entry name" value="WH_DNA-bd_sf"/>
</dbReference>
<dbReference type="InterPro" id="IPR036388">
    <property type="entry name" value="WH-like_DNA-bd_sf"/>
</dbReference>
<dbReference type="AlphaFoldDB" id="A0A1G8W2A6"/>
<feature type="domain" description="HVO-A0261-like N-terminal" evidence="2">
    <location>
        <begin position="29"/>
        <end position="109"/>
    </location>
</feature>
<evidence type="ECO:0000313" key="3">
    <source>
        <dbReference type="EMBL" id="SDJ71855.1"/>
    </source>
</evidence>
<sequence>MTEPETNEGGTTASLGENEESQTNKFDWDDLSYVTSSRYRGLALAALNDRPATPSDIAEAADVGIAHVSRALQGLRERGLVKLLVSDDTRKGRYYGITTRGRRVFKEASDGDTPHPDAEGGAA</sequence>
<protein>
    <recommendedName>
        <fullName evidence="2">HVO-A0261-like N-terminal domain-containing protein</fullName>
    </recommendedName>
</protein>
<dbReference type="Pfam" id="PF25213">
    <property type="entry name" value="HVO_A0261_N"/>
    <property type="match status" value="1"/>
</dbReference>
<dbReference type="SUPFAM" id="SSF46785">
    <property type="entry name" value="Winged helix' DNA-binding domain"/>
    <property type="match status" value="1"/>
</dbReference>
<proteinExistence type="predicted"/>
<evidence type="ECO:0000259" key="2">
    <source>
        <dbReference type="Pfam" id="PF25213"/>
    </source>
</evidence>
<feature type="region of interest" description="Disordered" evidence="1">
    <location>
        <begin position="1"/>
        <end position="25"/>
    </location>
</feature>
<dbReference type="Gene3D" id="1.10.10.10">
    <property type="entry name" value="Winged helix-like DNA-binding domain superfamily/Winged helix DNA-binding domain"/>
    <property type="match status" value="1"/>
</dbReference>
<dbReference type="EMBL" id="FNFC01000008">
    <property type="protein sequence ID" value="SDJ71855.1"/>
    <property type="molecule type" value="Genomic_DNA"/>
</dbReference>
<dbReference type="InterPro" id="IPR011991">
    <property type="entry name" value="ArsR-like_HTH"/>
</dbReference>
<feature type="compositionally biased region" description="Basic and acidic residues" evidence="1">
    <location>
        <begin position="104"/>
        <end position="123"/>
    </location>
</feature>
<gene>
    <name evidence="3" type="ORF">SAMN05216226_1087</name>
</gene>
<dbReference type="Proteomes" id="UP000198856">
    <property type="component" value="Unassembled WGS sequence"/>
</dbReference>
<organism evidence="3 4">
    <name type="scientific">Halovenus aranensis</name>
    <dbReference type="NCBI Taxonomy" id="890420"/>
    <lineage>
        <taxon>Archaea</taxon>
        <taxon>Methanobacteriati</taxon>
        <taxon>Methanobacteriota</taxon>
        <taxon>Stenosarchaea group</taxon>
        <taxon>Halobacteria</taxon>
        <taxon>Halobacteriales</taxon>
        <taxon>Haloarculaceae</taxon>
        <taxon>Halovenus</taxon>
    </lineage>
</organism>
<feature type="region of interest" description="Disordered" evidence="1">
    <location>
        <begin position="103"/>
        <end position="123"/>
    </location>
</feature>
<evidence type="ECO:0000313" key="4">
    <source>
        <dbReference type="Proteomes" id="UP000198856"/>
    </source>
</evidence>